<reference evidence="17 18" key="1">
    <citation type="journal article" date="2011" name="J. Gen. Appl. Microbiol.">
        <title>Draft genome sequencing of the enigmatic yeast Saitoella complicata.</title>
        <authorList>
            <person name="Nishida H."/>
            <person name="Hamamoto M."/>
            <person name="Sugiyama J."/>
        </authorList>
    </citation>
    <scope>NUCLEOTIDE SEQUENCE [LARGE SCALE GENOMIC DNA]</scope>
    <source>
        <strain evidence="17 18">NRRL Y-17804</strain>
    </source>
</reference>
<dbReference type="GO" id="GO:0005975">
    <property type="term" value="P:carbohydrate metabolic process"/>
    <property type="evidence" value="ECO:0007669"/>
    <property type="project" value="InterPro"/>
</dbReference>
<evidence type="ECO:0000259" key="14">
    <source>
        <dbReference type="Pfam" id="PF13802"/>
    </source>
</evidence>
<evidence type="ECO:0000256" key="9">
    <source>
        <dbReference type="ARBA" id="ARBA00042895"/>
    </source>
</evidence>
<dbReference type="InterPro" id="IPR033403">
    <property type="entry name" value="DUF5110"/>
</dbReference>
<dbReference type="Pfam" id="PF17137">
    <property type="entry name" value="DUF5110"/>
    <property type="match status" value="1"/>
</dbReference>
<dbReference type="Proteomes" id="UP000033140">
    <property type="component" value="Unassembled WGS sequence"/>
</dbReference>
<dbReference type="GO" id="GO:0090599">
    <property type="term" value="F:alpha-glucosidase activity"/>
    <property type="evidence" value="ECO:0007669"/>
    <property type="project" value="UniProtKB-ARBA"/>
</dbReference>
<reference evidence="17 18" key="2">
    <citation type="journal article" date="2014" name="J. Gen. Appl. Microbiol.">
        <title>The early diverging ascomycetous budding yeast Saitoella complicata has three histone deacetylases belonging to the Clr6, Hos2, and Rpd3 lineages.</title>
        <authorList>
            <person name="Nishida H."/>
            <person name="Matsumoto T."/>
            <person name="Kondo S."/>
            <person name="Hamamoto M."/>
            <person name="Yoshikawa H."/>
        </authorList>
    </citation>
    <scope>NUCLEOTIDE SEQUENCE [LARGE SCALE GENOMIC DNA]</scope>
    <source>
        <strain evidence="17 18">NRRL Y-17804</strain>
    </source>
</reference>
<evidence type="ECO:0000256" key="12">
    <source>
        <dbReference type="SAM" id="SignalP"/>
    </source>
</evidence>
<keyword evidence="11" id="KW-0472">Membrane</keyword>
<proteinExistence type="inferred from homology"/>
<name>A0A0E9NH85_SAICN</name>
<evidence type="ECO:0000259" key="16">
    <source>
        <dbReference type="Pfam" id="PF21365"/>
    </source>
</evidence>
<evidence type="ECO:0000256" key="4">
    <source>
        <dbReference type="ARBA" id="ARBA00022729"/>
    </source>
</evidence>
<dbReference type="SUPFAM" id="SSF51011">
    <property type="entry name" value="Glycosyl hydrolase domain"/>
    <property type="match status" value="1"/>
</dbReference>
<evidence type="ECO:0000256" key="3">
    <source>
        <dbReference type="ARBA" id="ARBA00007806"/>
    </source>
</evidence>
<keyword evidence="6" id="KW-0256">Endoplasmic reticulum</keyword>
<comment type="subcellular location">
    <subcellularLocation>
        <location evidence="1">Endoplasmic reticulum</location>
    </subcellularLocation>
</comment>
<feature type="compositionally biased region" description="Basic and acidic residues" evidence="10">
    <location>
        <begin position="208"/>
        <end position="221"/>
    </location>
</feature>
<evidence type="ECO:0000256" key="2">
    <source>
        <dbReference type="ARBA" id="ARBA00004833"/>
    </source>
</evidence>
<keyword evidence="4 12" id="KW-0732">Signal</keyword>
<dbReference type="PANTHER" id="PTHR22762">
    <property type="entry name" value="ALPHA-GLUCOSIDASE"/>
    <property type="match status" value="1"/>
</dbReference>
<dbReference type="InterPro" id="IPR048395">
    <property type="entry name" value="Glyco_hydro_31_C"/>
</dbReference>
<dbReference type="Gene3D" id="3.20.20.80">
    <property type="entry name" value="Glycosidases"/>
    <property type="match status" value="2"/>
</dbReference>
<dbReference type="CDD" id="cd14752">
    <property type="entry name" value="GH31_N"/>
    <property type="match status" value="1"/>
</dbReference>
<dbReference type="InterPro" id="IPR030458">
    <property type="entry name" value="Glyco_hydro_31_AS"/>
</dbReference>
<feature type="region of interest" description="Disordered" evidence="10">
    <location>
        <begin position="1056"/>
        <end position="1075"/>
    </location>
</feature>
<dbReference type="PANTHER" id="PTHR22762:SF54">
    <property type="entry name" value="BCDNA.GH04962"/>
    <property type="match status" value="1"/>
</dbReference>
<feature type="compositionally biased region" description="Low complexity" evidence="10">
    <location>
        <begin position="990"/>
        <end position="1002"/>
    </location>
</feature>
<keyword evidence="7" id="KW-0325">Glycoprotein</keyword>
<feature type="compositionally biased region" description="Acidic residues" evidence="10">
    <location>
        <begin position="1106"/>
        <end position="1120"/>
    </location>
</feature>
<evidence type="ECO:0000256" key="1">
    <source>
        <dbReference type="ARBA" id="ARBA00004240"/>
    </source>
</evidence>
<comment type="similarity">
    <text evidence="3">Belongs to the glycosyl hydrolase 31 family.</text>
</comment>
<feature type="transmembrane region" description="Helical" evidence="11">
    <location>
        <begin position="1266"/>
        <end position="1290"/>
    </location>
</feature>
<feature type="region of interest" description="Disordered" evidence="10">
    <location>
        <begin position="208"/>
        <end position="235"/>
    </location>
</feature>
<feature type="region of interest" description="Disordered" evidence="10">
    <location>
        <begin position="1094"/>
        <end position="1220"/>
    </location>
</feature>
<evidence type="ECO:0000313" key="18">
    <source>
        <dbReference type="Proteomes" id="UP000033140"/>
    </source>
</evidence>
<dbReference type="Pfam" id="PF13802">
    <property type="entry name" value="Gal_mutarotas_2"/>
    <property type="match status" value="1"/>
</dbReference>
<feature type="signal peptide" evidence="12">
    <location>
        <begin position="1"/>
        <end position="26"/>
    </location>
</feature>
<dbReference type="CDD" id="cd06603">
    <property type="entry name" value="GH31_GANC_GANAB_alpha"/>
    <property type="match status" value="1"/>
</dbReference>
<dbReference type="STRING" id="698492.A0A0E9NH85"/>
<dbReference type="InterPro" id="IPR013780">
    <property type="entry name" value="Glyco_hydro_b"/>
</dbReference>
<dbReference type="Pfam" id="PF01055">
    <property type="entry name" value="Glyco_hydro_31_2nd"/>
    <property type="match status" value="1"/>
</dbReference>
<evidence type="ECO:0000256" key="8">
    <source>
        <dbReference type="ARBA" id="ARBA00023295"/>
    </source>
</evidence>
<dbReference type="Pfam" id="PF21365">
    <property type="entry name" value="Glyco_hydro_31_3rd"/>
    <property type="match status" value="1"/>
</dbReference>
<feature type="domain" description="Glycosyl hydrolase family 31 C-terminal" evidence="16">
    <location>
        <begin position="708"/>
        <end position="795"/>
    </location>
</feature>
<keyword evidence="18" id="KW-1185">Reference proteome</keyword>
<keyword evidence="11" id="KW-1133">Transmembrane helix</keyword>
<organism evidence="17 18">
    <name type="scientific">Saitoella complicata (strain BCRC 22490 / CBS 7301 / JCM 7358 / NBRC 10748 / NRRL Y-17804)</name>
    <dbReference type="NCBI Taxonomy" id="698492"/>
    <lineage>
        <taxon>Eukaryota</taxon>
        <taxon>Fungi</taxon>
        <taxon>Dikarya</taxon>
        <taxon>Ascomycota</taxon>
        <taxon>Taphrinomycotina</taxon>
        <taxon>Taphrinomycotina incertae sedis</taxon>
        <taxon>Saitoella</taxon>
    </lineage>
</organism>
<dbReference type="InterPro" id="IPR017853">
    <property type="entry name" value="GH"/>
</dbReference>
<dbReference type="Gene3D" id="2.60.40.1760">
    <property type="entry name" value="glycosyl hydrolase (family 31)"/>
    <property type="match status" value="1"/>
</dbReference>
<dbReference type="InterPro" id="IPR000322">
    <property type="entry name" value="Glyco_hydro_31_TIM"/>
</dbReference>
<evidence type="ECO:0000256" key="10">
    <source>
        <dbReference type="SAM" id="MobiDB-lite"/>
    </source>
</evidence>
<feature type="domain" description="Glycoside hydrolase family 31 TIM barrel" evidence="13">
    <location>
        <begin position="372"/>
        <end position="700"/>
    </location>
</feature>
<evidence type="ECO:0000256" key="11">
    <source>
        <dbReference type="SAM" id="Phobius"/>
    </source>
</evidence>
<dbReference type="GO" id="GO:0030246">
    <property type="term" value="F:carbohydrate binding"/>
    <property type="evidence" value="ECO:0007669"/>
    <property type="project" value="InterPro"/>
</dbReference>
<protein>
    <recommendedName>
        <fullName evidence="9">Glucosidase II subunit alpha</fullName>
    </recommendedName>
</protein>
<dbReference type="EMBL" id="BACD03000020">
    <property type="protein sequence ID" value="GAO49173.1"/>
    <property type="molecule type" value="Genomic_DNA"/>
</dbReference>
<reference evidence="17 18" key="3">
    <citation type="journal article" date="2015" name="Genome Announc.">
        <title>Draft Genome Sequence of the Archiascomycetous Yeast Saitoella complicata.</title>
        <authorList>
            <person name="Yamauchi K."/>
            <person name="Kondo S."/>
            <person name="Hamamoto M."/>
            <person name="Takahashi Y."/>
            <person name="Ogura Y."/>
            <person name="Hayashi T."/>
            <person name="Nishida H."/>
        </authorList>
    </citation>
    <scope>NUCLEOTIDE SEQUENCE [LARGE SCALE GENOMIC DNA]</scope>
    <source>
        <strain evidence="17 18">NRRL Y-17804</strain>
    </source>
</reference>
<keyword evidence="11" id="KW-0812">Transmembrane</keyword>
<dbReference type="InterPro" id="IPR030459">
    <property type="entry name" value="Glyco_hydro_31_CS"/>
</dbReference>
<comment type="pathway">
    <text evidence="2">Glycan metabolism; N-glycan metabolism.</text>
</comment>
<feature type="compositionally biased region" description="Polar residues" evidence="10">
    <location>
        <begin position="966"/>
        <end position="979"/>
    </location>
</feature>
<evidence type="ECO:0000259" key="13">
    <source>
        <dbReference type="Pfam" id="PF01055"/>
    </source>
</evidence>
<gene>
    <name evidence="17" type="ORF">G7K_3331-t1</name>
</gene>
<feature type="compositionally biased region" description="Low complexity" evidence="10">
    <location>
        <begin position="1156"/>
        <end position="1182"/>
    </location>
</feature>
<feature type="domain" description="Glycoside hydrolase family 31 N-terminal" evidence="14">
    <location>
        <begin position="93"/>
        <end position="325"/>
    </location>
</feature>
<sequence>MRATTGRLCRAFLLTFFLAIAGSVIAVKQHDFKKCHQSSFCHRNRQLADRAAEAPKWTAPYALNPATIAVDSGVLTGIVLKSLNGGAETVELPLTVSFLASGVARVTLDEKKRQLGQIELSNDRIRKERYNEAEKWTIVGGLDADTSIDSSAIFANDEITVVKYGPAKNFEAVITHSPFSLKFMRDGEEQIVLNDRGLFNMEHWRPRDSTPEEGVDQHGLFDESFSGKSDTKPRGPESVGLDISFIGYDHVFGIPEHASPLSLRETRGGGDGAYDEPYRLYNLDVFEYEFDSPMSLYGAIPFMQAHKKGGDVAVFWLNGAETWIDVVKKRTERTTTQTHWFSESGLLDVFVFLGPTAEENIKSYSQLTGTTALPQTFSIAYHQCRWNYLSQDDVAQVDAKFDEHDIPYDVIWLDVEHTDGKRYLTWDEANFPEPEKMLEALDKKQRKLVNIVDPHIKKDDNYHVYQGAKENDVIVKDNNGNNYEGWCWPGSSVWVDFFKPKAVEWWKSLMTYDAYKGSAKNLYVWNDMNEPAVFSGPEITMPKDNIHEGGWEHRDVHNINGMVFHNATALALMNRDGDKPLRPFILTRSFFAGTQRISASWTGDNLGNWDHLAVSIPMVLSNGIAGMTFTGADVGGFFGNPSPELLARWYQVGAFYPFFRAHAHIDTKRREPWLAGEPWTGYMKEAIRGRYRLLPTWYTAFRRASVDGMPVLRPMYLAFPDVEEGFGVDDQFFLGDSGILAKPVTKEGHDSVSVWLGDEQPYYDYSNYDVHQGKGQTTVYAPIDKTPMLIQGGNIFVRRDRPRRSSPAMKYDPFTLVVALDKDGNAKGRFYLDDGETFDYTKGGYIERTFTFDGKKATLRSDSLNDAAPGEFLKDMERVRVEKVIIVGANGQQLGQVHSVDVLQGGKKWETEVEYVKSGDGKVGVLTVRDPAVTITEDWTLQLRVVLSDRSVTSLAVGPWGKSIHLHQQPTPSTNTGMSSAEDFSPSWKGSQGAAGLGASSEGSREENNESGVPAGYKLDHGKPSLGDKVAGTLSKIEGKIRGMFEKFALAKHVHTAHASPRVKTPRRPPGLQLKAPGEVTHMLGRETRAIECLRSGQPKRSHTEAEEENKDEVELEVYDTDTNANAMITREEPKKQPKMSFETPATPRTKRPESRSSAGKISASSSSNSQGSSRGSNDSSSFPLHYKHESHPKPPQKTGDPDIDNDRSLPPPVNMHTLPHMGKKVMSAGKDGMEDTIDGGLDLMGQRKGRELRTWVRVTLTIGALAYRAFVAIVFFVSGVWCTCMRFGFETNGGS</sequence>
<feature type="domain" description="DUF5110" evidence="15">
    <location>
        <begin position="815"/>
        <end position="859"/>
    </location>
</feature>
<evidence type="ECO:0000259" key="15">
    <source>
        <dbReference type="Pfam" id="PF17137"/>
    </source>
</evidence>
<keyword evidence="5" id="KW-0378">Hydrolase</keyword>
<dbReference type="InterPro" id="IPR025887">
    <property type="entry name" value="Glyco_hydro_31_N_dom"/>
</dbReference>
<dbReference type="PROSITE" id="PS00707">
    <property type="entry name" value="GLYCOSYL_HYDROL_F31_2"/>
    <property type="match status" value="1"/>
</dbReference>
<dbReference type="SUPFAM" id="SSF51445">
    <property type="entry name" value="(Trans)glycosidases"/>
    <property type="match status" value="1"/>
</dbReference>
<dbReference type="InterPro" id="IPR011013">
    <property type="entry name" value="Gal_mutarotase_sf_dom"/>
</dbReference>
<dbReference type="GO" id="GO:0017177">
    <property type="term" value="C:glucosidase II complex"/>
    <property type="evidence" value="ECO:0007669"/>
    <property type="project" value="TreeGrafter"/>
</dbReference>
<evidence type="ECO:0000256" key="6">
    <source>
        <dbReference type="ARBA" id="ARBA00022824"/>
    </source>
</evidence>
<dbReference type="OMA" id="HWALGYH"/>
<evidence type="ECO:0000256" key="5">
    <source>
        <dbReference type="ARBA" id="ARBA00022801"/>
    </source>
</evidence>
<dbReference type="SUPFAM" id="SSF74650">
    <property type="entry name" value="Galactose mutarotase-like"/>
    <property type="match status" value="1"/>
</dbReference>
<feature type="chain" id="PRO_5002430506" description="Glucosidase II subunit alpha" evidence="12">
    <location>
        <begin position="27"/>
        <end position="1296"/>
    </location>
</feature>
<feature type="region of interest" description="Disordered" evidence="10">
    <location>
        <begin position="964"/>
        <end position="1029"/>
    </location>
</feature>
<evidence type="ECO:0000256" key="7">
    <source>
        <dbReference type="ARBA" id="ARBA00023180"/>
    </source>
</evidence>
<keyword evidence="8" id="KW-0326">Glycosidase</keyword>
<comment type="caution">
    <text evidence="17">The sequence shown here is derived from an EMBL/GenBank/DDBJ whole genome shotgun (WGS) entry which is preliminary data.</text>
</comment>
<dbReference type="FunFam" id="3.20.20.80:FF:000039">
    <property type="entry name" value="Glucosidase, alpha neutral C"/>
    <property type="match status" value="1"/>
</dbReference>
<dbReference type="GO" id="GO:0006491">
    <property type="term" value="P:N-glycan processing"/>
    <property type="evidence" value="ECO:0007669"/>
    <property type="project" value="TreeGrafter"/>
</dbReference>
<dbReference type="PROSITE" id="PS00129">
    <property type="entry name" value="GLYCOSYL_HYDROL_F31_1"/>
    <property type="match status" value="1"/>
</dbReference>
<evidence type="ECO:0000313" key="17">
    <source>
        <dbReference type="EMBL" id="GAO49173.1"/>
    </source>
</evidence>
<dbReference type="Gene3D" id="2.60.40.1180">
    <property type="entry name" value="Golgi alpha-mannosidase II"/>
    <property type="match status" value="2"/>
</dbReference>
<accession>A0A0E9NH85</accession>